<comment type="caution">
    <text evidence="4">The sequence shown here is derived from an EMBL/GenBank/DDBJ whole genome shotgun (WGS) entry which is preliminary data.</text>
</comment>
<accession>A0A9P4QFR3</accession>
<name>A0A9P4QFR3_9PEZI</name>
<feature type="region of interest" description="Disordered" evidence="2">
    <location>
        <begin position="168"/>
        <end position="189"/>
    </location>
</feature>
<keyword evidence="5" id="KW-1185">Reference proteome</keyword>
<gene>
    <name evidence="4" type="ORF">K431DRAFT_282567</name>
</gene>
<dbReference type="InterPro" id="IPR057454">
    <property type="entry name" value="Bud3_C"/>
</dbReference>
<feature type="coiled-coil region" evidence="1">
    <location>
        <begin position="1466"/>
        <end position="1538"/>
    </location>
</feature>
<dbReference type="SMART" id="SM00325">
    <property type="entry name" value="RhoGEF"/>
    <property type="match status" value="1"/>
</dbReference>
<dbReference type="EMBL" id="MU003774">
    <property type="protein sequence ID" value="KAF2723877.1"/>
    <property type="molecule type" value="Genomic_DNA"/>
</dbReference>
<dbReference type="Gene3D" id="1.20.900.10">
    <property type="entry name" value="Dbl homology (DH) domain"/>
    <property type="match status" value="1"/>
</dbReference>
<feature type="compositionally biased region" description="Polar residues" evidence="2">
    <location>
        <begin position="1118"/>
        <end position="1134"/>
    </location>
</feature>
<dbReference type="Pfam" id="PF00621">
    <property type="entry name" value="RhoGEF"/>
    <property type="match status" value="1"/>
</dbReference>
<evidence type="ECO:0000259" key="3">
    <source>
        <dbReference type="PROSITE" id="PS50010"/>
    </source>
</evidence>
<protein>
    <recommendedName>
        <fullName evidence="3">DH domain-containing protein</fullName>
    </recommendedName>
</protein>
<dbReference type="SUPFAM" id="SSF48065">
    <property type="entry name" value="DBL homology domain (DH-domain)"/>
    <property type="match status" value="1"/>
</dbReference>
<feature type="compositionally biased region" description="Low complexity" evidence="2">
    <location>
        <begin position="791"/>
        <end position="808"/>
    </location>
</feature>
<dbReference type="Proteomes" id="UP000799441">
    <property type="component" value="Unassembled WGS sequence"/>
</dbReference>
<dbReference type="GO" id="GO:0005085">
    <property type="term" value="F:guanyl-nucleotide exchange factor activity"/>
    <property type="evidence" value="ECO:0007669"/>
    <property type="project" value="InterPro"/>
</dbReference>
<dbReference type="InterPro" id="IPR035899">
    <property type="entry name" value="DBL_dom_sf"/>
</dbReference>
<feature type="compositionally biased region" description="Basic and acidic residues" evidence="2">
    <location>
        <begin position="1315"/>
        <end position="1325"/>
    </location>
</feature>
<feature type="compositionally biased region" description="Polar residues" evidence="2">
    <location>
        <begin position="1275"/>
        <end position="1285"/>
    </location>
</feature>
<organism evidence="4 5">
    <name type="scientific">Polychaeton citri CBS 116435</name>
    <dbReference type="NCBI Taxonomy" id="1314669"/>
    <lineage>
        <taxon>Eukaryota</taxon>
        <taxon>Fungi</taxon>
        <taxon>Dikarya</taxon>
        <taxon>Ascomycota</taxon>
        <taxon>Pezizomycotina</taxon>
        <taxon>Dothideomycetes</taxon>
        <taxon>Dothideomycetidae</taxon>
        <taxon>Capnodiales</taxon>
        <taxon>Capnodiaceae</taxon>
        <taxon>Polychaeton</taxon>
    </lineage>
</organism>
<dbReference type="PANTHER" id="PTHR12673:SF261">
    <property type="entry name" value="BUD3"/>
    <property type="match status" value="1"/>
</dbReference>
<feature type="region of interest" description="Disordered" evidence="2">
    <location>
        <begin position="1114"/>
        <end position="1153"/>
    </location>
</feature>
<dbReference type="InterPro" id="IPR000219">
    <property type="entry name" value="DH_dom"/>
</dbReference>
<dbReference type="Pfam" id="PF25351">
    <property type="entry name" value="PH_BUD3_C"/>
    <property type="match status" value="1"/>
</dbReference>
<feature type="region of interest" description="Disordered" evidence="2">
    <location>
        <begin position="1171"/>
        <end position="1200"/>
    </location>
</feature>
<feature type="region of interest" description="Disordered" evidence="2">
    <location>
        <begin position="1229"/>
        <end position="1364"/>
    </location>
</feature>
<feature type="compositionally biased region" description="Polar residues" evidence="2">
    <location>
        <begin position="1292"/>
        <end position="1301"/>
    </location>
</feature>
<evidence type="ECO:0000256" key="1">
    <source>
        <dbReference type="SAM" id="Coils"/>
    </source>
</evidence>
<dbReference type="InterPro" id="IPR051092">
    <property type="entry name" value="FYVE_RhoGEF_PH"/>
</dbReference>
<evidence type="ECO:0000313" key="5">
    <source>
        <dbReference type="Proteomes" id="UP000799441"/>
    </source>
</evidence>
<feature type="coiled-coil region" evidence="1">
    <location>
        <begin position="225"/>
        <end position="252"/>
    </location>
</feature>
<dbReference type="OrthoDB" id="4066896at2759"/>
<feature type="compositionally biased region" description="Low complexity" evidence="2">
    <location>
        <begin position="1066"/>
        <end position="1077"/>
    </location>
</feature>
<feature type="compositionally biased region" description="Low complexity" evidence="2">
    <location>
        <begin position="1343"/>
        <end position="1356"/>
    </location>
</feature>
<keyword evidence="1" id="KW-0175">Coiled coil</keyword>
<proteinExistence type="predicted"/>
<evidence type="ECO:0000313" key="4">
    <source>
        <dbReference type="EMBL" id="KAF2723877.1"/>
    </source>
</evidence>
<feature type="compositionally biased region" description="Polar residues" evidence="2">
    <location>
        <begin position="1144"/>
        <end position="1153"/>
    </location>
</feature>
<dbReference type="GO" id="GO:0005737">
    <property type="term" value="C:cytoplasm"/>
    <property type="evidence" value="ECO:0007669"/>
    <property type="project" value="TreeGrafter"/>
</dbReference>
<reference evidence="4" key="1">
    <citation type="journal article" date="2020" name="Stud. Mycol.">
        <title>101 Dothideomycetes genomes: a test case for predicting lifestyles and emergence of pathogens.</title>
        <authorList>
            <person name="Haridas S."/>
            <person name="Albert R."/>
            <person name="Binder M."/>
            <person name="Bloem J."/>
            <person name="Labutti K."/>
            <person name="Salamov A."/>
            <person name="Andreopoulos B."/>
            <person name="Baker S."/>
            <person name="Barry K."/>
            <person name="Bills G."/>
            <person name="Bluhm B."/>
            <person name="Cannon C."/>
            <person name="Castanera R."/>
            <person name="Culley D."/>
            <person name="Daum C."/>
            <person name="Ezra D."/>
            <person name="Gonzalez J."/>
            <person name="Henrissat B."/>
            <person name="Kuo A."/>
            <person name="Liang C."/>
            <person name="Lipzen A."/>
            <person name="Lutzoni F."/>
            <person name="Magnuson J."/>
            <person name="Mondo S."/>
            <person name="Nolan M."/>
            <person name="Ohm R."/>
            <person name="Pangilinan J."/>
            <person name="Park H.-J."/>
            <person name="Ramirez L."/>
            <person name="Alfaro M."/>
            <person name="Sun H."/>
            <person name="Tritt A."/>
            <person name="Yoshinaga Y."/>
            <person name="Zwiers L.-H."/>
            <person name="Turgeon B."/>
            <person name="Goodwin S."/>
            <person name="Spatafora J."/>
            <person name="Crous P."/>
            <person name="Grigoriev I."/>
        </authorList>
    </citation>
    <scope>NUCLEOTIDE SEQUENCE</scope>
    <source>
        <strain evidence="4">CBS 116435</strain>
    </source>
</reference>
<feature type="region of interest" description="Disordered" evidence="2">
    <location>
        <begin position="1047"/>
        <end position="1077"/>
    </location>
</feature>
<evidence type="ECO:0000256" key="2">
    <source>
        <dbReference type="SAM" id="MobiDB-lite"/>
    </source>
</evidence>
<sequence length="1541" mass="168770">MAVVVPSLPALAGELALYYTTDPLLANSPVLAFHGPASSIGATSSRIQVHIFTPAGCCSYSRLAISPTSPFWSAVNNLPREEQGDEVCRGLAFGLKKYFCELSDNVKKEWCIQNKAPAPAALFGDDHIAILATRMTKIDNVLQAVDELQQALSEQRLSWIDVDVIMPPGSIKEPPKRSDSAGPEDLNDDADLLKHRYGQYSHLVAALGESTFLPTSKMRRAPSKANSLGRSASFLKQQKEKARRELTEVLETETSYVERITELQNLSQTLGADLKPSSRTLLQQVFPPGLKEIVEVNNEFLKSLRATLDATEQTALQDIESMTEQAPTAQQARADFIDDTQGIVAVAKCFCDLFPTFVPCYSQYLQAQAASAHTLRDMLRSEDSALGATLTAVGEQRLTSLLIEPVQRLPRYSLYIDNVTKQLPARHPALKHLLKARDIISDICAQDDKASDVPASEKLSTTVSQWPSDLLISGRLVTAVDCIELVAPFNHDTCKSDSGMLLLFTDCLVMLEKTGPAVMTARGLLAELESTSMASAVIDTRPATPKGLRFVHRFPLGNIECSETQDNRAIQLMSRSESMNPSTHDANSLQCSQTLYFEGSYEGKCSRFVEELSKARIEGRFSETERESFKWEIRASDPRPDLTNIHSAVYEDSNPEHFKLRGTSAASRIVVDLDKHSQRPRAGQHGIRSVFVISPVQEGLWRLSVDSIDGSFGRENLPTDDVLPSIRKKLAVLASLRFGIQNPYATVLQLVRNEAILRSLDLQAAATDNGDKPAQPVARERPRSMSPVKMLSSLLSSTGPGSNPPSFSRKGSDHTPSSLGSIPRMAPPVQSQTSSKPSSRDGRPPSRDPGTPQSISFTASSEHLVHSAGKIEDTLNSYLLALQARKGNIVGRNLKMRHTANELAVNELYNSLLEDPSNMVLAAQASVDVLFAAFEKFLNIAWKQQVGQVVPISMFAEIQSKAESMFPADFDEYFRDTLLSLPPQNNRAFKSIMKLLADLLDGTGNDGDRGILTVAFLEMLVTDGNPHDYIALIDRFVDDTETYFGEPLEESKQADTSVLGHKRSRSTNTPSLTSNTSSLRRKFGFGSLSRDNSKVELDSKVASVWRALSKNKIETGSPAGSISRGSLHRSQSTDVHPGLLPRRPSSQEGPTSRANAFEDTFAAASTSNLGLSTIGEHPTFIPTSTPSGPAKKKRRSSLSDLHKIQAAEPQMPVSPPAGRRALTFQRILDEKALPSSPQPTTPSSKGGSGRFGTPIRETPRSKLPASFRKEPSPGLLSQSAQSTSKAPDEVIITTSRPNSHIPTPRTRLAKVQETTTREGLHERGDAGNVVKRPSPSPEKAYKTYKPTGSTTTTPSTKRLRMQSPQKLRERLQNEQSSLISTQTSFMDELNKIGEEISSTPTRIGSIRASGSSSTRIRGGGMGNVDLAARVLKMQDQVPSEVEDLRTRIASIQKDVSSSLTVSENKCKKLDGLYREANAENEALYNRFNDELGKILRAVKGGEGVEEVKKQLGESQEEALKLRRENQRLKRENAGLRAQLKE</sequence>
<feature type="region of interest" description="Disordered" evidence="2">
    <location>
        <begin position="767"/>
        <end position="856"/>
    </location>
</feature>
<dbReference type="PANTHER" id="PTHR12673">
    <property type="entry name" value="FACIOGENITAL DYSPLASIA PROTEIN"/>
    <property type="match status" value="1"/>
</dbReference>
<dbReference type="PROSITE" id="PS50010">
    <property type="entry name" value="DH_2"/>
    <property type="match status" value="1"/>
</dbReference>
<feature type="domain" description="DH" evidence="3">
    <location>
        <begin position="241"/>
        <end position="450"/>
    </location>
</feature>